<protein>
    <recommendedName>
        <fullName evidence="3">Secreted protein</fullName>
    </recommendedName>
</protein>
<reference evidence="2" key="1">
    <citation type="submission" date="2014-09" db="EMBL/GenBank/DDBJ databases">
        <authorList>
            <person name="Magalhaes I.L.F."/>
            <person name="Oliveira U."/>
            <person name="Santos F.R."/>
            <person name="Vidigal T.H.D.A."/>
            <person name="Brescovit A.D."/>
            <person name="Santos A.J."/>
        </authorList>
    </citation>
    <scope>NUCLEOTIDE SEQUENCE</scope>
    <source>
        <tissue evidence="2">Shoot tissue taken approximately 20 cm above the soil surface</tissue>
    </source>
</reference>
<proteinExistence type="predicted"/>
<evidence type="ECO:0000313" key="2">
    <source>
        <dbReference type="EMBL" id="JAD91607.1"/>
    </source>
</evidence>
<keyword evidence="1" id="KW-0732">Signal</keyword>
<feature type="chain" id="PRO_5002046794" description="Secreted protein" evidence="1">
    <location>
        <begin position="17"/>
        <end position="105"/>
    </location>
</feature>
<evidence type="ECO:0000256" key="1">
    <source>
        <dbReference type="SAM" id="SignalP"/>
    </source>
</evidence>
<feature type="signal peptide" evidence="1">
    <location>
        <begin position="1"/>
        <end position="16"/>
    </location>
</feature>
<reference evidence="2" key="2">
    <citation type="journal article" date="2015" name="Data Brief">
        <title>Shoot transcriptome of the giant reed, Arundo donax.</title>
        <authorList>
            <person name="Barrero R.A."/>
            <person name="Guerrero F.D."/>
            <person name="Moolhuijzen P."/>
            <person name="Goolsby J.A."/>
            <person name="Tidwell J."/>
            <person name="Bellgard S.E."/>
            <person name="Bellgard M.I."/>
        </authorList>
    </citation>
    <scope>NUCLEOTIDE SEQUENCE</scope>
    <source>
        <tissue evidence="2">Shoot tissue taken approximately 20 cm above the soil surface</tissue>
    </source>
</reference>
<accession>A0A0A9E6P2</accession>
<name>A0A0A9E6P2_ARUDO</name>
<dbReference type="AlphaFoldDB" id="A0A0A9E6P2"/>
<organism evidence="2">
    <name type="scientific">Arundo donax</name>
    <name type="common">Giant reed</name>
    <name type="synonym">Donax arundinaceus</name>
    <dbReference type="NCBI Taxonomy" id="35708"/>
    <lineage>
        <taxon>Eukaryota</taxon>
        <taxon>Viridiplantae</taxon>
        <taxon>Streptophyta</taxon>
        <taxon>Embryophyta</taxon>
        <taxon>Tracheophyta</taxon>
        <taxon>Spermatophyta</taxon>
        <taxon>Magnoliopsida</taxon>
        <taxon>Liliopsida</taxon>
        <taxon>Poales</taxon>
        <taxon>Poaceae</taxon>
        <taxon>PACMAD clade</taxon>
        <taxon>Arundinoideae</taxon>
        <taxon>Arundineae</taxon>
        <taxon>Arundo</taxon>
    </lineage>
</organism>
<sequence>MLILLFLCSVIHCARLWCDAHAPCCSRKVQLIFLRPGTCPTASFFITLASIMGVTGLPFDDSTPLFILPSIKKDLSQTEAHISSPVLSASAVATDRPLCYNTVQL</sequence>
<evidence type="ECO:0008006" key="3">
    <source>
        <dbReference type="Google" id="ProtNLM"/>
    </source>
</evidence>
<dbReference type="EMBL" id="GBRH01206288">
    <property type="protein sequence ID" value="JAD91607.1"/>
    <property type="molecule type" value="Transcribed_RNA"/>
</dbReference>